<dbReference type="InterPro" id="IPR003439">
    <property type="entry name" value="ABC_transporter-like_ATP-bd"/>
</dbReference>
<evidence type="ECO:0000256" key="2">
    <source>
        <dbReference type="ARBA" id="ARBA00022840"/>
    </source>
</evidence>
<dbReference type="Gene3D" id="3.40.50.300">
    <property type="entry name" value="P-loop containing nucleotide triphosphate hydrolases"/>
    <property type="match status" value="1"/>
</dbReference>
<evidence type="ECO:0000313" key="5">
    <source>
        <dbReference type="Proteomes" id="UP000326078"/>
    </source>
</evidence>
<keyword evidence="1" id="KW-0547">Nucleotide-binding</keyword>
<keyword evidence="2 4" id="KW-0067">ATP-binding</keyword>
<dbReference type="InterPro" id="IPR050173">
    <property type="entry name" value="ABC_transporter_C-like"/>
</dbReference>
<gene>
    <name evidence="4" type="ORF">F6X95_02250</name>
</gene>
<feature type="domain" description="ABC transporter" evidence="3">
    <location>
        <begin position="9"/>
        <end position="101"/>
    </location>
</feature>
<organism evidence="4 5">
    <name type="scientific">Enterococcus durans</name>
    <dbReference type="NCBI Taxonomy" id="53345"/>
    <lineage>
        <taxon>Bacteria</taxon>
        <taxon>Bacillati</taxon>
        <taxon>Bacillota</taxon>
        <taxon>Bacilli</taxon>
        <taxon>Lactobacillales</taxon>
        <taxon>Enterococcaceae</taxon>
        <taxon>Enterococcus</taxon>
    </lineage>
</organism>
<name>A0A5N0YZ05_9ENTE</name>
<evidence type="ECO:0000313" key="4">
    <source>
        <dbReference type="EMBL" id="KAA9208107.1"/>
    </source>
</evidence>
<dbReference type="SUPFAM" id="SSF52540">
    <property type="entry name" value="P-loop containing nucleoside triphosphate hydrolases"/>
    <property type="match status" value="1"/>
</dbReference>
<protein>
    <submittedName>
        <fullName evidence="4">ATP-binding cassette domain-containing protein</fullName>
    </submittedName>
</protein>
<sequence>MYKILFTEKMNISFVEQNSNFFPGSLLENICFDSNNFNEQKYSNILSECGLVGFDKQFPLGINTRIIENGNNLSGGQRQQLSLIRAMYNQPDFLLLDEPTSNIDKVKEKNIFSNLFMSSTKKSIVAVIHNKELLSYFDRIVFLKSGKIVSEGNLRDLLSNYNEFAELYYDGGK</sequence>
<accession>A0A5N0YZ05</accession>
<dbReference type="RefSeq" id="WP_137238885.1">
    <property type="nucleotide sequence ID" value="NZ_CP042597.1"/>
</dbReference>
<dbReference type="GO" id="GO:0042626">
    <property type="term" value="F:ATPase-coupled transmembrane transporter activity"/>
    <property type="evidence" value="ECO:0007669"/>
    <property type="project" value="TreeGrafter"/>
</dbReference>
<reference evidence="4 5" key="1">
    <citation type="submission" date="2019-09" db="EMBL/GenBank/DDBJ databases">
        <title>Vancomyinc resistant enterococci isolated from farm animals in Switzerland.</title>
        <authorList>
            <person name="Stevens M.J.A."/>
            <person name="Stephan R."/>
            <person name="Morach M."/>
            <person name="Nuesch-Inderbinen M."/>
        </authorList>
    </citation>
    <scope>NUCLEOTIDE SEQUENCE [LARGE SCALE GENOMIC DNA]</scope>
    <source>
        <strain evidence="4 5">GH27</strain>
    </source>
</reference>
<proteinExistence type="predicted"/>
<dbReference type="Pfam" id="PF00005">
    <property type="entry name" value="ABC_tran"/>
    <property type="match status" value="1"/>
</dbReference>
<dbReference type="GO" id="GO:0016887">
    <property type="term" value="F:ATP hydrolysis activity"/>
    <property type="evidence" value="ECO:0007669"/>
    <property type="project" value="InterPro"/>
</dbReference>
<dbReference type="InterPro" id="IPR027417">
    <property type="entry name" value="P-loop_NTPase"/>
</dbReference>
<dbReference type="GO" id="GO:0016020">
    <property type="term" value="C:membrane"/>
    <property type="evidence" value="ECO:0007669"/>
    <property type="project" value="TreeGrafter"/>
</dbReference>
<dbReference type="PANTHER" id="PTHR24223">
    <property type="entry name" value="ATP-BINDING CASSETTE SUB-FAMILY C"/>
    <property type="match status" value="1"/>
</dbReference>
<evidence type="ECO:0000259" key="3">
    <source>
        <dbReference type="Pfam" id="PF00005"/>
    </source>
</evidence>
<dbReference type="Proteomes" id="UP000326078">
    <property type="component" value="Unassembled WGS sequence"/>
</dbReference>
<dbReference type="EMBL" id="VYUT01000002">
    <property type="protein sequence ID" value="KAA9208107.1"/>
    <property type="molecule type" value="Genomic_DNA"/>
</dbReference>
<evidence type="ECO:0000256" key="1">
    <source>
        <dbReference type="ARBA" id="ARBA00022741"/>
    </source>
</evidence>
<comment type="caution">
    <text evidence="4">The sequence shown here is derived from an EMBL/GenBank/DDBJ whole genome shotgun (WGS) entry which is preliminary data.</text>
</comment>
<dbReference type="AlphaFoldDB" id="A0A5N0YZ05"/>
<dbReference type="GO" id="GO:0005524">
    <property type="term" value="F:ATP binding"/>
    <property type="evidence" value="ECO:0007669"/>
    <property type="project" value="UniProtKB-KW"/>
</dbReference>